<accession>A0ABM7WFQ8</accession>
<evidence type="ECO:0000313" key="2">
    <source>
        <dbReference type="Proteomes" id="UP001320544"/>
    </source>
</evidence>
<reference evidence="1 2" key="1">
    <citation type="submission" date="2022-01" db="EMBL/GenBank/DDBJ databases">
        <title>Novel bile acid biosynthetic pathways are enriched in the microbiome of centenarians.</title>
        <authorList>
            <person name="Sato Y."/>
            <person name="Atarashi K."/>
            <person name="Plichta R.D."/>
            <person name="Arai Y."/>
            <person name="Sasajima S."/>
            <person name="Kearney M.S."/>
            <person name="Suda W."/>
            <person name="Takeshita K."/>
            <person name="Sasaki T."/>
            <person name="Okamoto S."/>
            <person name="Skelly N.A."/>
            <person name="Okamura Y."/>
            <person name="Vlamakis H."/>
            <person name="Li Y."/>
            <person name="Tanoue T."/>
            <person name="Takei H."/>
            <person name="Nittono H."/>
            <person name="Narushima S."/>
            <person name="Irie J."/>
            <person name="Itoh H."/>
            <person name="Moriya K."/>
            <person name="Sugiura Y."/>
            <person name="Suematsu M."/>
            <person name="Moritoki N."/>
            <person name="Shibata S."/>
            <person name="Littman R.D."/>
            <person name="Fischbach A.M."/>
            <person name="Uwamino Y."/>
            <person name="Inoue T."/>
            <person name="Honda A."/>
            <person name="Hattori M."/>
            <person name="Murai T."/>
            <person name="Xavier J.R."/>
            <person name="Hirose N."/>
            <person name="Honda K."/>
        </authorList>
    </citation>
    <scope>NUCLEOTIDE SEQUENCE [LARGE SCALE GENOMIC DNA]</scope>
    <source>
        <strain evidence="1 2">CE91-St30</strain>
    </source>
</reference>
<protein>
    <submittedName>
        <fullName evidence="1">Uncharacterized protein</fullName>
    </submittedName>
</protein>
<dbReference type="RefSeq" id="WP_244411490.1">
    <property type="nucleotide sequence ID" value="NZ_AP025564.1"/>
</dbReference>
<dbReference type="EMBL" id="AP025564">
    <property type="protein sequence ID" value="BDE94969.1"/>
    <property type="molecule type" value="Genomic_DNA"/>
</dbReference>
<organism evidence="1 2">
    <name type="scientific">Raoultibacter timonensis</name>
    <dbReference type="NCBI Taxonomy" id="1907662"/>
    <lineage>
        <taxon>Bacteria</taxon>
        <taxon>Bacillati</taxon>
        <taxon>Actinomycetota</taxon>
        <taxon>Coriobacteriia</taxon>
        <taxon>Eggerthellales</taxon>
        <taxon>Eggerthellaceae</taxon>
        <taxon>Raoultibacter</taxon>
    </lineage>
</organism>
<sequence>MKRDIEIISNDGAGTKAVDITVNGKIVASITEGEYREYKKYNNEICFLDEYLLENTDLTMFEVVAVLPEIASAFGAFDAR</sequence>
<dbReference type="Proteomes" id="UP001320544">
    <property type="component" value="Chromosome"/>
</dbReference>
<evidence type="ECO:0000313" key="1">
    <source>
        <dbReference type="EMBL" id="BDE94969.1"/>
    </source>
</evidence>
<name>A0ABM7WFQ8_9ACTN</name>
<proteinExistence type="predicted"/>
<gene>
    <name evidence="1" type="ORF">CE91St30_03020</name>
</gene>
<keyword evidence="2" id="KW-1185">Reference proteome</keyword>